<evidence type="ECO:0000313" key="3">
    <source>
        <dbReference type="Proteomes" id="UP000375470"/>
    </source>
</evidence>
<reference evidence="2 3" key="1">
    <citation type="submission" date="2019-09" db="EMBL/GenBank/DDBJ databases">
        <authorList>
            <person name="Cummings J.R."/>
            <person name="Eaglin Z.M."/>
            <person name="Kluemper A.J."/>
            <person name="Powell E.A."/>
            <person name="Stamm J."/>
            <person name="Thompson S.A."/>
            <person name="Tolsma S."/>
            <person name="Caruso S.M."/>
            <person name="Garlena R.A."/>
            <person name="Russell D.A."/>
            <person name="Pope W.H."/>
            <person name="Jacobs-Se D."/>
            <person name="Hatfull G.F."/>
        </authorList>
    </citation>
    <scope>NUCLEOTIDE SEQUENCE [LARGE SCALE GENOMIC DNA]</scope>
</reference>
<dbReference type="Pfam" id="PF00085">
    <property type="entry name" value="Thioredoxin"/>
    <property type="match status" value="1"/>
</dbReference>
<accession>A0A5Q2WGH0</accession>
<dbReference type="EMBL" id="MN444876">
    <property type="protein sequence ID" value="QGH76500.1"/>
    <property type="molecule type" value="Genomic_DNA"/>
</dbReference>
<dbReference type="Gene3D" id="3.40.30.10">
    <property type="entry name" value="Glutaredoxin"/>
    <property type="match status" value="1"/>
</dbReference>
<proteinExistence type="predicted"/>
<sequence>MRIYAKVEDLKDFESYTERRALVVFGAPDWCVPCQRLHPHIVKLADKLDYPVIDVDVDKATAIKDMYDIMSVPRVYEFVDGKPVRELSGRTVLALERELAAE</sequence>
<dbReference type="PANTHER" id="PTHR45663:SF11">
    <property type="entry name" value="GEO12009P1"/>
    <property type="match status" value="1"/>
</dbReference>
<gene>
    <name evidence="2" type="primary">228</name>
    <name evidence="2" type="ORF">SEA_DAUBENSKI_233</name>
</gene>
<keyword evidence="3" id="KW-1185">Reference proteome</keyword>
<feature type="domain" description="Thioredoxin" evidence="1">
    <location>
        <begin position="1"/>
        <end position="102"/>
    </location>
</feature>
<dbReference type="PANTHER" id="PTHR45663">
    <property type="entry name" value="GEO12009P1"/>
    <property type="match status" value="1"/>
</dbReference>
<dbReference type="RefSeq" id="YP_010104957.1">
    <property type="nucleotide sequence ID" value="NC_055822.1"/>
</dbReference>
<dbReference type="PROSITE" id="PS51352">
    <property type="entry name" value="THIOREDOXIN_2"/>
    <property type="match status" value="1"/>
</dbReference>
<dbReference type="SUPFAM" id="SSF52833">
    <property type="entry name" value="Thioredoxin-like"/>
    <property type="match status" value="1"/>
</dbReference>
<dbReference type="InterPro" id="IPR036249">
    <property type="entry name" value="Thioredoxin-like_sf"/>
</dbReference>
<name>A0A5Q2WGH0_9CAUD</name>
<dbReference type="CDD" id="cd02947">
    <property type="entry name" value="TRX_family"/>
    <property type="match status" value="1"/>
</dbReference>
<protein>
    <submittedName>
        <fullName evidence="2">Thioredoxin</fullName>
    </submittedName>
</protein>
<dbReference type="InterPro" id="IPR013766">
    <property type="entry name" value="Thioredoxin_domain"/>
</dbReference>
<dbReference type="GeneID" id="65122942"/>
<dbReference type="GO" id="GO:0015035">
    <property type="term" value="F:protein-disulfide reductase activity"/>
    <property type="evidence" value="ECO:0007669"/>
    <property type="project" value="TreeGrafter"/>
</dbReference>
<evidence type="ECO:0000313" key="2">
    <source>
        <dbReference type="EMBL" id="QGH76500.1"/>
    </source>
</evidence>
<evidence type="ECO:0000259" key="1">
    <source>
        <dbReference type="PROSITE" id="PS51352"/>
    </source>
</evidence>
<organism evidence="2 3">
    <name type="scientific">Streptomyces phage Daubenski</name>
    <dbReference type="NCBI Taxonomy" id="2653725"/>
    <lineage>
        <taxon>Viruses</taxon>
        <taxon>Duplodnaviria</taxon>
        <taxon>Heunggongvirae</taxon>
        <taxon>Uroviricota</taxon>
        <taxon>Caudoviricetes</taxon>
        <taxon>Stanwilliamsviridae</taxon>
        <taxon>Boydwoodruffvirinae</taxon>
        <taxon>Samistivirus</taxon>
        <taxon>Samistivirus daubenski</taxon>
    </lineage>
</organism>
<dbReference type="Proteomes" id="UP000375470">
    <property type="component" value="Segment"/>
</dbReference>
<dbReference type="KEGG" id="vg:65122942"/>